<evidence type="ECO:0000313" key="3">
    <source>
        <dbReference type="Proteomes" id="UP001165378"/>
    </source>
</evidence>
<protein>
    <submittedName>
        <fullName evidence="2">Dihydrofolate reductase family protein</fullName>
    </submittedName>
</protein>
<dbReference type="Gene3D" id="3.40.430.10">
    <property type="entry name" value="Dihydrofolate Reductase, subunit A"/>
    <property type="match status" value="1"/>
</dbReference>
<evidence type="ECO:0000259" key="1">
    <source>
        <dbReference type="Pfam" id="PF01872"/>
    </source>
</evidence>
<dbReference type="Pfam" id="PF01872">
    <property type="entry name" value="RibD_C"/>
    <property type="match status" value="1"/>
</dbReference>
<reference evidence="2" key="1">
    <citation type="submission" date="2022-01" db="EMBL/GenBank/DDBJ databases">
        <title>Genome-Based Taxonomic Classification of the Phylum Actinobacteria.</title>
        <authorList>
            <person name="Gao Y."/>
        </authorList>
    </citation>
    <scope>NUCLEOTIDE SEQUENCE</scope>
    <source>
        <strain evidence="2">KLBMP 8922</strain>
    </source>
</reference>
<dbReference type="EMBL" id="JAKFHA010000016">
    <property type="protein sequence ID" value="MCF2530364.1"/>
    <property type="molecule type" value="Genomic_DNA"/>
</dbReference>
<feature type="domain" description="Bacterial bifunctional deaminase-reductase C-terminal" evidence="1">
    <location>
        <begin position="3"/>
        <end position="171"/>
    </location>
</feature>
<dbReference type="RefSeq" id="WP_235055034.1">
    <property type="nucleotide sequence ID" value="NZ_JAKFHA010000016.1"/>
</dbReference>
<name>A0AA41Q4N0_9ACTN</name>
<dbReference type="SUPFAM" id="SSF53597">
    <property type="entry name" value="Dihydrofolate reductase-like"/>
    <property type="match status" value="1"/>
</dbReference>
<dbReference type="GO" id="GO:0008703">
    <property type="term" value="F:5-amino-6-(5-phosphoribosylamino)uracil reductase activity"/>
    <property type="evidence" value="ECO:0007669"/>
    <property type="project" value="InterPro"/>
</dbReference>
<dbReference type="InterPro" id="IPR002734">
    <property type="entry name" value="RibDG_C"/>
</dbReference>
<sequence length="181" mass="19713">MSKVVVMLHVSADGVVGAPAWPRPSADDEHAQFQLGLLFASRALLLGRVTYQEMAAAWPQRDPHDAFTDRVARIPKFVVSGVLEEASWNAVLIRDDVTERVAKLKREPGLDLLVYGSLTLVDHLFAHGLVDVLRLCVHPHTAGPGRRMLASVTRPQTWTVAGAAAFGSGAVVLDYRKPTDD</sequence>
<accession>A0AA41Q4N0</accession>
<comment type="caution">
    <text evidence="2">The sequence shown here is derived from an EMBL/GenBank/DDBJ whole genome shotgun (WGS) entry which is preliminary data.</text>
</comment>
<dbReference type="Proteomes" id="UP001165378">
    <property type="component" value="Unassembled WGS sequence"/>
</dbReference>
<proteinExistence type="predicted"/>
<keyword evidence="3" id="KW-1185">Reference proteome</keyword>
<gene>
    <name evidence="2" type="ORF">LZ495_24520</name>
</gene>
<dbReference type="GO" id="GO:0009231">
    <property type="term" value="P:riboflavin biosynthetic process"/>
    <property type="evidence" value="ECO:0007669"/>
    <property type="project" value="InterPro"/>
</dbReference>
<evidence type="ECO:0000313" key="2">
    <source>
        <dbReference type="EMBL" id="MCF2530364.1"/>
    </source>
</evidence>
<dbReference type="AlphaFoldDB" id="A0AA41Q4N0"/>
<dbReference type="InterPro" id="IPR024072">
    <property type="entry name" value="DHFR-like_dom_sf"/>
</dbReference>
<organism evidence="2 3">
    <name type="scientific">Yinghuangia soli</name>
    <dbReference type="NCBI Taxonomy" id="2908204"/>
    <lineage>
        <taxon>Bacteria</taxon>
        <taxon>Bacillati</taxon>
        <taxon>Actinomycetota</taxon>
        <taxon>Actinomycetes</taxon>
        <taxon>Kitasatosporales</taxon>
        <taxon>Streptomycetaceae</taxon>
        <taxon>Yinghuangia</taxon>
    </lineage>
</organism>